<dbReference type="Proteomes" id="UP000070409">
    <property type="component" value="Unassembled WGS sequence"/>
</dbReference>
<protein>
    <submittedName>
        <fullName evidence="3">PadR family transcriptional regulator</fullName>
    </submittedName>
</protein>
<dbReference type="OrthoDB" id="122286at2"/>
<dbReference type="EMBL" id="LSRE01000009">
    <property type="protein sequence ID" value="KXO99637.1"/>
    <property type="molecule type" value="Genomic_DNA"/>
</dbReference>
<dbReference type="InterPro" id="IPR005149">
    <property type="entry name" value="Tscrpt_reg_PadR_N"/>
</dbReference>
<gene>
    <name evidence="3" type="ORF">AXK60_15720</name>
    <name evidence="2" type="ORF">AXK61_17040</name>
</gene>
<name>A0A138A147_9ACTN</name>
<evidence type="ECO:0000313" key="4">
    <source>
        <dbReference type="Proteomes" id="UP000070258"/>
    </source>
</evidence>
<dbReference type="Gene3D" id="1.10.10.10">
    <property type="entry name" value="Winged helix-like DNA-binding domain superfamily/Winged helix DNA-binding domain"/>
    <property type="match status" value="1"/>
</dbReference>
<accession>A0A138A147</accession>
<evidence type="ECO:0000313" key="2">
    <source>
        <dbReference type="EMBL" id="KXO99637.1"/>
    </source>
</evidence>
<reference evidence="3" key="1">
    <citation type="submission" date="2016-02" db="EMBL/GenBank/DDBJ databases">
        <authorList>
            <person name="Teng J.L."/>
            <person name="Yang Y."/>
            <person name="Huang Y."/>
            <person name="Guo F."/>
            <person name="Wei W."/>
            <person name="Chen J.H."/>
            <person name="Wong S.Y."/>
            <person name="Lau S.K."/>
            <person name="Woo P.C."/>
        </authorList>
    </citation>
    <scope>NUCLEOTIDE SEQUENCE</scope>
    <source>
        <strain evidence="3">JCM 15929</strain>
    </source>
</reference>
<dbReference type="RefSeq" id="WP_068575262.1">
    <property type="nucleotide sequence ID" value="NZ_LSRE01000009.1"/>
</dbReference>
<evidence type="ECO:0000313" key="3">
    <source>
        <dbReference type="EMBL" id="KXP04157.1"/>
    </source>
</evidence>
<dbReference type="PANTHER" id="PTHR33169:SF14">
    <property type="entry name" value="TRANSCRIPTIONAL REGULATOR RV3488"/>
    <property type="match status" value="1"/>
</dbReference>
<dbReference type="STRING" id="239498.AXK60_15720"/>
<evidence type="ECO:0000313" key="5">
    <source>
        <dbReference type="Proteomes" id="UP000070409"/>
    </source>
</evidence>
<dbReference type="Proteomes" id="UP000070258">
    <property type="component" value="Unassembled WGS sequence"/>
</dbReference>
<dbReference type="InterPro" id="IPR036388">
    <property type="entry name" value="WH-like_DNA-bd_sf"/>
</dbReference>
<evidence type="ECO:0000259" key="1">
    <source>
        <dbReference type="Pfam" id="PF03551"/>
    </source>
</evidence>
<dbReference type="AlphaFoldDB" id="A0A138A147"/>
<dbReference type="PANTHER" id="PTHR33169">
    <property type="entry name" value="PADR-FAMILY TRANSCRIPTIONAL REGULATOR"/>
    <property type="match status" value="1"/>
</dbReference>
<organism evidence="3 4">
    <name type="scientific">Tsukamurella pseudospumae</name>
    <dbReference type="NCBI Taxonomy" id="239498"/>
    <lineage>
        <taxon>Bacteria</taxon>
        <taxon>Bacillati</taxon>
        <taxon>Actinomycetota</taxon>
        <taxon>Actinomycetes</taxon>
        <taxon>Mycobacteriales</taxon>
        <taxon>Tsukamurellaceae</taxon>
        <taxon>Tsukamurella</taxon>
    </lineage>
</organism>
<reference evidence="2 5" key="2">
    <citation type="submission" date="2016-02" db="EMBL/GenBank/DDBJ databases">
        <authorList>
            <person name="Teng J.L."/>
            <person name="Tang Y."/>
            <person name="Huang Y."/>
            <person name="Guo F."/>
            <person name="Wei W."/>
            <person name="Chen J.H."/>
            <person name="Wong S.Y."/>
            <person name="Lau S.K."/>
            <person name="Woo P.C."/>
        </authorList>
    </citation>
    <scope>NUCLEOTIDE SEQUENCE [LARGE SCALE GENOMIC DNA]</scope>
    <source>
        <strain evidence="2 5">JCM 13375</strain>
    </source>
</reference>
<dbReference type="EMBL" id="LSRF01000058">
    <property type="protein sequence ID" value="KXP04157.1"/>
    <property type="molecule type" value="Genomic_DNA"/>
</dbReference>
<dbReference type="InterPro" id="IPR036390">
    <property type="entry name" value="WH_DNA-bd_sf"/>
</dbReference>
<feature type="domain" description="Transcription regulator PadR N-terminal" evidence="1">
    <location>
        <begin position="15"/>
        <end position="86"/>
    </location>
</feature>
<proteinExistence type="predicted"/>
<keyword evidence="5" id="KW-1185">Reference proteome</keyword>
<dbReference type="SUPFAM" id="SSF46785">
    <property type="entry name" value="Winged helix' DNA-binding domain"/>
    <property type="match status" value="1"/>
</dbReference>
<sequence length="108" mass="11564">MSTAAWQRATLPLLILGVLESAPRHGYGVSAALVDAGLQPIKGAQLYPALVKMENDGFIAAEWEQSESGPARKVYELTDAGREELTRLREEWRAFTAAAAALGAAPAR</sequence>
<dbReference type="InterPro" id="IPR052509">
    <property type="entry name" value="Metal_resp_DNA-bind_regulator"/>
</dbReference>
<reference evidence="4" key="3">
    <citation type="submission" date="2016-02" db="EMBL/GenBank/DDBJ databases">
        <authorList>
            <person name="Wen L."/>
            <person name="He K."/>
            <person name="Yang H."/>
        </authorList>
    </citation>
    <scope>NUCLEOTIDE SEQUENCE [LARGE SCALE GENOMIC DNA]</scope>
    <source>
        <strain evidence="4">JCM 15929</strain>
    </source>
</reference>
<dbReference type="Pfam" id="PF03551">
    <property type="entry name" value="PadR"/>
    <property type="match status" value="1"/>
</dbReference>
<comment type="caution">
    <text evidence="3">The sequence shown here is derived from an EMBL/GenBank/DDBJ whole genome shotgun (WGS) entry which is preliminary data.</text>
</comment>